<evidence type="ECO:0000313" key="2">
    <source>
        <dbReference type="EMBL" id="ARN73621.1"/>
    </source>
</evidence>
<protein>
    <submittedName>
        <fullName evidence="2">Uncharacterized protein</fullName>
    </submittedName>
</protein>
<dbReference type="AlphaFoldDB" id="A0A1X9N8W7"/>
<evidence type="ECO:0000256" key="1">
    <source>
        <dbReference type="SAM" id="MobiDB-lite"/>
    </source>
</evidence>
<feature type="compositionally biased region" description="Polar residues" evidence="1">
    <location>
        <begin position="21"/>
        <end position="31"/>
    </location>
</feature>
<accession>A0A1X9N8W7</accession>
<dbReference type="RefSeq" id="WP_085757735.1">
    <property type="nucleotide sequence ID" value="NZ_CP019343.1"/>
</dbReference>
<dbReference type="Proteomes" id="UP000193450">
    <property type="component" value="Chromosome"/>
</dbReference>
<gene>
    <name evidence="2" type="ORF">BST96_05495</name>
</gene>
<dbReference type="EMBL" id="CP019343">
    <property type="protein sequence ID" value="ARN73621.1"/>
    <property type="molecule type" value="Genomic_DNA"/>
</dbReference>
<dbReference type="STRING" id="716816.BST96_05495"/>
<sequence length="63" mass="7350">MNNKHLPATSRESIFHDRRTLTSNHSDTGNTEPCRRKTFAQSNTQDWWLKVNYVSQHLHAVAD</sequence>
<feature type="region of interest" description="Disordered" evidence="1">
    <location>
        <begin position="1"/>
        <end position="35"/>
    </location>
</feature>
<proteinExistence type="predicted"/>
<organism evidence="2 3">
    <name type="scientific">Oceanicoccus sagamiensis</name>
    <dbReference type="NCBI Taxonomy" id="716816"/>
    <lineage>
        <taxon>Bacteria</taxon>
        <taxon>Pseudomonadati</taxon>
        <taxon>Pseudomonadota</taxon>
        <taxon>Gammaproteobacteria</taxon>
        <taxon>Cellvibrionales</taxon>
        <taxon>Spongiibacteraceae</taxon>
        <taxon>Oceanicoccus</taxon>
    </lineage>
</organism>
<name>A0A1X9N8W7_9GAMM</name>
<dbReference type="KEGG" id="osg:BST96_05495"/>
<evidence type="ECO:0000313" key="3">
    <source>
        <dbReference type="Proteomes" id="UP000193450"/>
    </source>
</evidence>
<keyword evidence="3" id="KW-1185">Reference proteome</keyword>
<reference evidence="2 3" key="1">
    <citation type="submission" date="2016-11" db="EMBL/GenBank/DDBJ databases">
        <title>Trade-off between light-utilization and light-protection in marine flavobacteria.</title>
        <authorList>
            <person name="Kumagai Y."/>
        </authorList>
    </citation>
    <scope>NUCLEOTIDE SEQUENCE [LARGE SCALE GENOMIC DNA]</scope>
    <source>
        <strain evidence="2 3">NBRC 107125</strain>
    </source>
</reference>
<dbReference type="OrthoDB" id="9967423at2"/>